<sequence length="332" mass="36751">MAVMLLPLPIPKVPDVKQTGTLDFEAGVIRHQMTAGDEGSGTLDDVVARVGDHGLSRTGNSKGERCYLLLLYVAMTFYINICLTSQLTFPLHILLAKGRMTTIMKVDVLSFGIVLWEILTRDEPYANMHFGVIVGPELYLGESFSVHPGLGHTRYASHQVPAATNSHPQSLRVLGNIATFTLWNEQPIGFPVNLYRQIEQPPIMAVPSCWAKRYGGIHQMTTPSNIRMYEEYMGPMPPLLPTPAEPDTQEPEVAHHHMSIRSLLQVKPETNALNQLKRSNTRVDEETAGPQQPIAVTAAEPMATAGIKPQGKRLAMFCNHDPSNREVSREAK</sequence>
<dbReference type="AlphaFoldDB" id="A0A2U1MDK3"/>
<evidence type="ECO:0000313" key="2">
    <source>
        <dbReference type="EMBL" id="PWA59286.1"/>
    </source>
</evidence>
<dbReference type="STRING" id="35608.A0A2U1MDK3"/>
<dbReference type="Gene3D" id="1.10.510.10">
    <property type="entry name" value="Transferase(Phosphotransferase) domain 1"/>
    <property type="match status" value="1"/>
</dbReference>
<name>A0A2U1MDK3_ARTAN</name>
<dbReference type="OrthoDB" id="1109828at2759"/>
<evidence type="ECO:0000256" key="1">
    <source>
        <dbReference type="SAM" id="Phobius"/>
    </source>
</evidence>
<dbReference type="EMBL" id="PKPP01005665">
    <property type="protein sequence ID" value="PWA59286.1"/>
    <property type="molecule type" value="Genomic_DNA"/>
</dbReference>
<reference evidence="2 3" key="1">
    <citation type="journal article" date="2018" name="Mol. Plant">
        <title>The genome of Artemisia annua provides insight into the evolution of Asteraceae family and artemisinin biosynthesis.</title>
        <authorList>
            <person name="Shen Q."/>
            <person name="Zhang L."/>
            <person name="Liao Z."/>
            <person name="Wang S."/>
            <person name="Yan T."/>
            <person name="Shi P."/>
            <person name="Liu M."/>
            <person name="Fu X."/>
            <person name="Pan Q."/>
            <person name="Wang Y."/>
            <person name="Lv Z."/>
            <person name="Lu X."/>
            <person name="Zhang F."/>
            <person name="Jiang W."/>
            <person name="Ma Y."/>
            <person name="Chen M."/>
            <person name="Hao X."/>
            <person name="Li L."/>
            <person name="Tang Y."/>
            <person name="Lv G."/>
            <person name="Zhou Y."/>
            <person name="Sun X."/>
            <person name="Brodelius P.E."/>
            <person name="Rose J.K.C."/>
            <person name="Tang K."/>
        </authorList>
    </citation>
    <scope>NUCLEOTIDE SEQUENCE [LARGE SCALE GENOMIC DNA]</scope>
    <source>
        <strain evidence="3">cv. Huhao1</strain>
        <tissue evidence="2">Leaf</tissue>
    </source>
</reference>
<dbReference type="Proteomes" id="UP000245207">
    <property type="component" value="Unassembled WGS sequence"/>
</dbReference>
<feature type="transmembrane region" description="Helical" evidence="1">
    <location>
        <begin position="69"/>
        <end position="95"/>
    </location>
</feature>
<keyword evidence="1" id="KW-0812">Transmembrane</keyword>
<evidence type="ECO:0000313" key="3">
    <source>
        <dbReference type="Proteomes" id="UP000245207"/>
    </source>
</evidence>
<accession>A0A2U1MDK3</accession>
<organism evidence="2 3">
    <name type="scientific">Artemisia annua</name>
    <name type="common">Sweet wormwood</name>
    <dbReference type="NCBI Taxonomy" id="35608"/>
    <lineage>
        <taxon>Eukaryota</taxon>
        <taxon>Viridiplantae</taxon>
        <taxon>Streptophyta</taxon>
        <taxon>Embryophyta</taxon>
        <taxon>Tracheophyta</taxon>
        <taxon>Spermatophyta</taxon>
        <taxon>Magnoliopsida</taxon>
        <taxon>eudicotyledons</taxon>
        <taxon>Gunneridae</taxon>
        <taxon>Pentapetalae</taxon>
        <taxon>asterids</taxon>
        <taxon>campanulids</taxon>
        <taxon>Asterales</taxon>
        <taxon>Asteraceae</taxon>
        <taxon>Asteroideae</taxon>
        <taxon>Anthemideae</taxon>
        <taxon>Artemisiinae</taxon>
        <taxon>Artemisia</taxon>
    </lineage>
</organism>
<comment type="caution">
    <text evidence="2">The sequence shown here is derived from an EMBL/GenBank/DDBJ whole genome shotgun (WGS) entry which is preliminary data.</text>
</comment>
<keyword evidence="1" id="KW-0472">Membrane</keyword>
<protein>
    <submittedName>
        <fullName evidence="2">Uncharacterized protein</fullName>
    </submittedName>
</protein>
<dbReference type="SUPFAM" id="SSF56112">
    <property type="entry name" value="Protein kinase-like (PK-like)"/>
    <property type="match status" value="1"/>
</dbReference>
<keyword evidence="1" id="KW-1133">Transmembrane helix</keyword>
<dbReference type="InterPro" id="IPR011009">
    <property type="entry name" value="Kinase-like_dom_sf"/>
</dbReference>
<proteinExistence type="predicted"/>
<gene>
    <name evidence="2" type="ORF">CTI12_AA389420</name>
</gene>
<keyword evidence="3" id="KW-1185">Reference proteome</keyword>